<dbReference type="InterPro" id="IPR015915">
    <property type="entry name" value="Kelch-typ_b-propeller"/>
</dbReference>
<feature type="non-terminal residue" evidence="2">
    <location>
        <position position="172"/>
    </location>
</feature>
<evidence type="ECO:0000256" key="1">
    <source>
        <dbReference type="SAM" id="SignalP"/>
    </source>
</evidence>
<dbReference type="Proteomes" id="UP001432027">
    <property type="component" value="Unassembled WGS sequence"/>
</dbReference>
<dbReference type="EMBL" id="BTSX01000005">
    <property type="protein sequence ID" value="GMT00031.1"/>
    <property type="molecule type" value="Genomic_DNA"/>
</dbReference>
<sequence length="172" mass="20008">RMNLLYCSLLSIVRITLLSSSFLTEITENTEWIMKNQECIDIIKQAKAYKRNYEKGNELVSFKTAERVCYDAHRLLFSITMRDMEVYSMDTPSTIDLYDPLTHSWHRSESSSSPDDYRTIIAVNMKMIFVGFDHEERLHPGFEVYDTQKCEWNQVVLQTAQPAHIGAIGVIE</sequence>
<evidence type="ECO:0000313" key="2">
    <source>
        <dbReference type="EMBL" id="GMT00031.1"/>
    </source>
</evidence>
<feature type="chain" id="PRO_5043921556" evidence="1">
    <location>
        <begin position="21"/>
        <end position="172"/>
    </location>
</feature>
<dbReference type="SUPFAM" id="SSF50965">
    <property type="entry name" value="Galactose oxidase, central domain"/>
    <property type="match status" value="1"/>
</dbReference>
<keyword evidence="3" id="KW-1185">Reference proteome</keyword>
<dbReference type="Gene3D" id="2.120.10.80">
    <property type="entry name" value="Kelch-type beta propeller"/>
    <property type="match status" value="1"/>
</dbReference>
<evidence type="ECO:0000313" key="3">
    <source>
        <dbReference type="Proteomes" id="UP001432027"/>
    </source>
</evidence>
<accession>A0AAV5TZI7</accession>
<keyword evidence="1" id="KW-0732">Signal</keyword>
<dbReference type="InterPro" id="IPR011043">
    <property type="entry name" value="Gal_Oxase/kelch_b-propeller"/>
</dbReference>
<feature type="signal peptide" evidence="1">
    <location>
        <begin position="1"/>
        <end position="20"/>
    </location>
</feature>
<reference evidence="2" key="1">
    <citation type="submission" date="2023-10" db="EMBL/GenBank/DDBJ databases">
        <title>Genome assembly of Pristionchus species.</title>
        <authorList>
            <person name="Yoshida K."/>
            <person name="Sommer R.J."/>
        </authorList>
    </citation>
    <scope>NUCLEOTIDE SEQUENCE</scope>
    <source>
        <strain evidence="2">RS0144</strain>
    </source>
</reference>
<comment type="caution">
    <text evidence="2">The sequence shown here is derived from an EMBL/GenBank/DDBJ whole genome shotgun (WGS) entry which is preliminary data.</text>
</comment>
<dbReference type="Gene3D" id="1.25.40.420">
    <property type="match status" value="1"/>
</dbReference>
<protein>
    <submittedName>
        <fullName evidence="2">Uncharacterized protein</fullName>
    </submittedName>
</protein>
<organism evidence="2 3">
    <name type="scientific">Pristionchus entomophagus</name>
    <dbReference type="NCBI Taxonomy" id="358040"/>
    <lineage>
        <taxon>Eukaryota</taxon>
        <taxon>Metazoa</taxon>
        <taxon>Ecdysozoa</taxon>
        <taxon>Nematoda</taxon>
        <taxon>Chromadorea</taxon>
        <taxon>Rhabditida</taxon>
        <taxon>Rhabditina</taxon>
        <taxon>Diplogasteromorpha</taxon>
        <taxon>Diplogasteroidea</taxon>
        <taxon>Neodiplogasteridae</taxon>
        <taxon>Pristionchus</taxon>
    </lineage>
</organism>
<proteinExistence type="predicted"/>
<feature type="non-terminal residue" evidence="2">
    <location>
        <position position="1"/>
    </location>
</feature>
<gene>
    <name evidence="2" type="ORF">PENTCL1PPCAC_22205</name>
</gene>
<name>A0AAV5TZI7_9BILA</name>
<dbReference type="AlphaFoldDB" id="A0AAV5TZI7"/>